<dbReference type="PANTHER" id="PTHR22913">
    <property type="entry name" value="HYALURONAN SYNTHASE"/>
    <property type="match status" value="1"/>
</dbReference>
<sequence>MSTEVTERPEETDGLRQTVRRVLALVALLPLTVILAVKAAQLGDQMLVNIYGIGVLGSTILVMYLSFSNYRDPSVDAPDATYFPLVTCLVAVKDDVAVIERTVRSLLDQTYSRREVVVVDDYSTDGTRELLAELARTLPFDYLPLERNVGKKRALVAGAERASGDILVFTDSDCVLELDAVERCVLAFGAHPGLGAVSGHNRALNADVNLLTRVQDVWYDGQFGIAKAAESVFRSVTCVSGPLAAFRREAVWNYFPAWAGDRFLGAEFRFATDRQLTGYVLGQRWIGRKLKRQHADSPFVRDVDYPEREWGVAYVRSARAWTNVPESFRSVLKQQIRWKKSFIRNMCFTGLFYWRRGPLPALLFYSHATWVLLAPVMAFRHLVWLPLTGGLFITALYLCGVLLKGSVWALGYRIQNRGDHRWVYRPLMSLLSATVLSWLLVYAALSLRRNVWSRG</sequence>
<organism evidence="17 18">
    <name type="scientific">Cryptosporangium minutisporangium</name>
    <dbReference type="NCBI Taxonomy" id="113569"/>
    <lineage>
        <taxon>Bacteria</taxon>
        <taxon>Bacillati</taxon>
        <taxon>Actinomycetota</taxon>
        <taxon>Actinomycetes</taxon>
        <taxon>Cryptosporangiales</taxon>
        <taxon>Cryptosporangiaceae</taxon>
        <taxon>Cryptosporangium</taxon>
    </lineage>
</organism>
<evidence type="ECO:0000256" key="7">
    <source>
        <dbReference type="ARBA" id="ARBA00022679"/>
    </source>
</evidence>
<evidence type="ECO:0000256" key="9">
    <source>
        <dbReference type="ARBA" id="ARBA00037408"/>
    </source>
</evidence>
<gene>
    <name evidence="17" type="ORF">GCM10020369_21940</name>
</gene>
<evidence type="ECO:0000256" key="5">
    <source>
        <dbReference type="ARBA" id="ARBA00022475"/>
    </source>
</evidence>
<evidence type="ECO:0000256" key="6">
    <source>
        <dbReference type="ARBA" id="ARBA00022676"/>
    </source>
</evidence>
<evidence type="ECO:0000256" key="12">
    <source>
        <dbReference type="ARBA" id="ARBA00043237"/>
    </source>
</evidence>
<evidence type="ECO:0000256" key="11">
    <source>
        <dbReference type="ARBA" id="ARBA00042148"/>
    </source>
</evidence>
<keyword evidence="15" id="KW-0812">Transmembrane</keyword>
<comment type="pathway">
    <text evidence="2">Glycan biosynthesis; hyaluronan biosynthesis.</text>
</comment>
<feature type="transmembrane region" description="Helical" evidence="15">
    <location>
        <begin position="362"/>
        <end position="383"/>
    </location>
</feature>
<evidence type="ECO:0000313" key="17">
    <source>
        <dbReference type="EMBL" id="GAA3386054.1"/>
    </source>
</evidence>
<evidence type="ECO:0000259" key="16">
    <source>
        <dbReference type="Pfam" id="PF00535"/>
    </source>
</evidence>
<evidence type="ECO:0000256" key="13">
    <source>
        <dbReference type="ARBA" id="ARBA00047709"/>
    </source>
</evidence>
<comment type="similarity">
    <text evidence="3">Belongs to the NodC/HAS family.</text>
</comment>
<dbReference type="CDD" id="cd06423">
    <property type="entry name" value="CESA_like"/>
    <property type="match status" value="1"/>
</dbReference>
<name>A0ABP6SVG4_9ACTN</name>
<evidence type="ECO:0000256" key="3">
    <source>
        <dbReference type="ARBA" id="ARBA00006782"/>
    </source>
</evidence>
<keyword evidence="7" id="KW-0808">Transferase</keyword>
<feature type="transmembrane region" description="Helical" evidence="15">
    <location>
        <begin position="389"/>
        <end position="410"/>
    </location>
</feature>
<dbReference type="EC" id="2.4.1.212" evidence="4"/>
<comment type="caution">
    <text evidence="17">The sequence shown here is derived from an EMBL/GenBank/DDBJ whole genome shotgun (WGS) entry which is preliminary data.</text>
</comment>
<accession>A0ABP6SVG4</accession>
<evidence type="ECO:0000256" key="2">
    <source>
        <dbReference type="ARBA" id="ARBA00004698"/>
    </source>
</evidence>
<keyword evidence="18" id="KW-1185">Reference proteome</keyword>
<dbReference type="SUPFAM" id="SSF53448">
    <property type="entry name" value="Nucleotide-diphospho-sugar transferases"/>
    <property type="match status" value="1"/>
</dbReference>
<dbReference type="EMBL" id="BAAAYN010000013">
    <property type="protein sequence ID" value="GAA3386054.1"/>
    <property type="molecule type" value="Genomic_DNA"/>
</dbReference>
<feature type="domain" description="Glycosyltransferase 2-like" evidence="16">
    <location>
        <begin position="92"/>
        <end position="255"/>
    </location>
</feature>
<evidence type="ECO:0000256" key="10">
    <source>
        <dbReference type="ARBA" id="ARBA00040508"/>
    </source>
</evidence>
<comment type="subcellular location">
    <subcellularLocation>
        <location evidence="1">Cell membrane</location>
    </subcellularLocation>
</comment>
<evidence type="ECO:0000256" key="1">
    <source>
        <dbReference type="ARBA" id="ARBA00004236"/>
    </source>
</evidence>
<dbReference type="RefSeq" id="WP_345727928.1">
    <property type="nucleotide sequence ID" value="NZ_BAAAYN010000013.1"/>
</dbReference>
<evidence type="ECO:0000256" key="4">
    <source>
        <dbReference type="ARBA" id="ARBA00012207"/>
    </source>
</evidence>
<dbReference type="InterPro" id="IPR001173">
    <property type="entry name" value="Glyco_trans_2-like"/>
</dbReference>
<comment type="catalytic activity">
    <reaction evidence="13">
        <text>[hyaluronan](n) + UDP-N-acetyl-alpha-D-glucosamine = N-acetyl-beta-D-glucosaminyl-(1-&gt;4)-[hyaluronan](n) + UDP + H(+)</text>
        <dbReference type="Rhea" id="RHEA:20465"/>
        <dbReference type="Rhea" id="RHEA-COMP:12583"/>
        <dbReference type="Rhea" id="RHEA-COMP:12585"/>
        <dbReference type="ChEBI" id="CHEBI:15378"/>
        <dbReference type="ChEBI" id="CHEBI:57705"/>
        <dbReference type="ChEBI" id="CHEBI:58223"/>
        <dbReference type="ChEBI" id="CHEBI:132153"/>
        <dbReference type="ChEBI" id="CHEBI:132154"/>
        <dbReference type="EC" id="2.4.1.212"/>
    </reaction>
</comment>
<reference evidence="18" key="1">
    <citation type="journal article" date="2019" name="Int. J. Syst. Evol. Microbiol.">
        <title>The Global Catalogue of Microorganisms (GCM) 10K type strain sequencing project: providing services to taxonomists for standard genome sequencing and annotation.</title>
        <authorList>
            <consortium name="The Broad Institute Genomics Platform"/>
            <consortium name="The Broad Institute Genome Sequencing Center for Infectious Disease"/>
            <person name="Wu L."/>
            <person name="Ma J."/>
        </authorList>
    </citation>
    <scope>NUCLEOTIDE SEQUENCE [LARGE SCALE GENOMIC DNA]</scope>
    <source>
        <strain evidence="18">JCM 9458</strain>
    </source>
</reference>
<evidence type="ECO:0000256" key="14">
    <source>
        <dbReference type="ARBA" id="ARBA00048168"/>
    </source>
</evidence>
<comment type="function">
    <text evidence="9">Glycosaminoglycan synthesis. The hyaluronic acid capsule is involved in the pathogenicity of group A Streptococci; it may be the major virulence determinant.</text>
</comment>
<dbReference type="Gene3D" id="3.90.550.10">
    <property type="entry name" value="Spore Coat Polysaccharide Biosynthesis Protein SpsA, Chain A"/>
    <property type="match status" value="1"/>
</dbReference>
<keyword evidence="15" id="KW-1133">Transmembrane helix</keyword>
<comment type="catalytic activity">
    <reaction evidence="14">
        <text>N-acetyl-beta-D-glucosaminyl-(1-&gt;4)-[hyaluronan](n) + UDP-alpha-D-glucuronate = [hyaluronan](n+1) + UDP + H(+)</text>
        <dbReference type="Rhea" id="RHEA:12528"/>
        <dbReference type="Rhea" id="RHEA-COMP:12585"/>
        <dbReference type="Rhea" id="RHEA-COMP:12587"/>
        <dbReference type="ChEBI" id="CHEBI:15378"/>
        <dbReference type="ChEBI" id="CHEBI:58052"/>
        <dbReference type="ChEBI" id="CHEBI:58223"/>
        <dbReference type="ChEBI" id="CHEBI:132153"/>
        <dbReference type="ChEBI" id="CHEBI:132154"/>
        <dbReference type="EC" id="2.4.1.212"/>
    </reaction>
</comment>
<dbReference type="InterPro" id="IPR029044">
    <property type="entry name" value="Nucleotide-diphossugar_trans"/>
</dbReference>
<keyword evidence="8 15" id="KW-0472">Membrane</keyword>
<evidence type="ECO:0000256" key="8">
    <source>
        <dbReference type="ARBA" id="ARBA00023136"/>
    </source>
</evidence>
<dbReference type="Pfam" id="PF00535">
    <property type="entry name" value="Glycos_transf_2"/>
    <property type="match status" value="1"/>
</dbReference>
<protein>
    <recommendedName>
        <fullName evidence="10">Hyaluronan synthase</fullName>
        <ecNumber evidence="4">2.4.1.212</ecNumber>
    </recommendedName>
    <alternativeName>
        <fullName evidence="12">Hyaluronate synthase</fullName>
    </alternativeName>
    <alternativeName>
        <fullName evidence="11">Hyaluronic acid synthase</fullName>
    </alternativeName>
</protein>
<keyword evidence="5" id="KW-1003">Cell membrane</keyword>
<feature type="transmembrane region" description="Helical" evidence="15">
    <location>
        <begin position="21"/>
        <end position="40"/>
    </location>
</feature>
<evidence type="ECO:0000256" key="15">
    <source>
        <dbReference type="SAM" id="Phobius"/>
    </source>
</evidence>
<keyword evidence="6" id="KW-0328">Glycosyltransferase</keyword>
<feature type="transmembrane region" description="Helical" evidence="15">
    <location>
        <begin position="422"/>
        <end position="445"/>
    </location>
</feature>
<proteinExistence type="inferred from homology"/>
<feature type="transmembrane region" description="Helical" evidence="15">
    <location>
        <begin position="46"/>
        <end position="67"/>
    </location>
</feature>
<dbReference type="PANTHER" id="PTHR22913:SF12">
    <property type="entry name" value="MANNURONAN SYNTHASE"/>
    <property type="match status" value="1"/>
</dbReference>
<dbReference type="Proteomes" id="UP001501676">
    <property type="component" value="Unassembled WGS sequence"/>
</dbReference>
<evidence type="ECO:0000313" key="18">
    <source>
        <dbReference type="Proteomes" id="UP001501676"/>
    </source>
</evidence>